<reference evidence="2" key="2">
    <citation type="journal article" date="2015" name="Data Brief">
        <title>Shoot transcriptome of the giant reed, Arundo donax.</title>
        <authorList>
            <person name="Barrero R.A."/>
            <person name="Guerrero F.D."/>
            <person name="Moolhuijzen P."/>
            <person name="Goolsby J.A."/>
            <person name="Tidwell J."/>
            <person name="Bellgard S.E."/>
            <person name="Bellgard M.I."/>
        </authorList>
    </citation>
    <scope>NUCLEOTIDE SEQUENCE</scope>
    <source>
        <tissue evidence="2">Shoot tissue taken approximately 20 cm above the soil surface</tissue>
    </source>
</reference>
<feature type="signal peptide" evidence="1">
    <location>
        <begin position="1"/>
        <end position="17"/>
    </location>
</feature>
<dbReference type="AlphaFoldDB" id="A0A0A9H820"/>
<name>A0A0A9H820_ARUDO</name>
<dbReference type="EMBL" id="GBRH01166905">
    <property type="protein sequence ID" value="JAE30991.1"/>
    <property type="molecule type" value="Transcribed_RNA"/>
</dbReference>
<reference evidence="2" key="1">
    <citation type="submission" date="2014-09" db="EMBL/GenBank/DDBJ databases">
        <authorList>
            <person name="Magalhaes I.L.F."/>
            <person name="Oliveira U."/>
            <person name="Santos F.R."/>
            <person name="Vidigal T.H.D.A."/>
            <person name="Brescovit A.D."/>
            <person name="Santos A.J."/>
        </authorList>
    </citation>
    <scope>NUCLEOTIDE SEQUENCE</scope>
    <source>
        <tissue evidence="2">Shoot tissue taken approximately 20 cm above the soil surface</tissue>
    </source>
</reference>
<evidence type="ECO:0000313" key="2">
    <source>
        <dbReference type="EMBL" id="JAE30991.1"/>
    </source>
</evidence>
<evidence type="ECO:0000256" key="1">
    <source>
        <dbReference type="SAM" id="SignalP"/>
    </source>
</evidence>
<feature type="chain" id="PRO_5002065417" description="Secreted protein" evidence="1">
    <location>
        <begin position="18"/>
        <end position="66"/>
    </location>
</feature>
<organism evidence="2">
    <name type="scientific">Arundo donax</name>
    <name type="common">Giant reed</name>
    <name type="synonym">Donax arundinaceus</name>
    <dbReference type="NCBI Taxonomy" id="35708"/>
    <lineage>
        <taxon>Eukaryota</taxon>
        <taxon>Viridiplantae</taxon>
        <taxon>Streptophyta</taxon>
        <taxon>Embryophyta</taxon>
        <taxon>Tracheophyta</taxon>
        <taxon>Spermatophyta</taxon>
        <taxon>Magnoliopsida</taxon>
        <taxon>Liliopsida</taxon>
        <taxon>Poales</taxon>
        <taxon>Poaceae</taxon>
        <taxon>PACMAD clade</taxon>
        <taxon>Arundinoideae</taxon>
        <taxon>Arundineae</taxon>
        <taxon>Arundo</taxon>
    </lineage>
</organism>
<sequence length="66" mass="7900">MVYLFFLFSIFFVPCEATNCLWSKLASFVFQEQNHILLFLRRTIFVCCFLCWKVVVHNESFIGSCY</sequence>
<accession>A0A0A9H820</accession>
<keyword evidence="1" id="KW-0732">Signal</keyword>
<evidence type="ECO:0008006" key="3">
    <source>
        <dbReference type="Google" id="ProtNLM"/>
    </source>
</evidence>
<proteinExistence type="predicted"/>
<protein>
    <recommendedName>
        <fullName evidence="3">Secreted protein</fullName>
    </recommendedName>
</protein>